<gene>
    <name evidence="2" type="ORF">HAP41_0000030330</name>
</gene>
<feature type="domain" description="AMP-dependent synthetase/ligase" evidence="1">
    <location>
        <begin position="32"/>
        <end position="99"/>
    </location>
</feature>
<organism evidence="2 3">
    <name type="scientific">Bradyrhizobium barranii subsp. apii</name>
    <dbReference type="NCBI Taxonomy" id="2819348"/>
    <lineage>
        <taxon>Bacteria</taxon>
        <taxon>Pseudomonadati</taxon>
        <taxon>Pseudomonadota</taxon>
        <taxon>Alphaproteobacteria</taxon>
        <taxon>Hyphomicrobiales</taxon>
        <taxon>Nitrobacteraceae</taxon>
        <taxon>Bradyrhizobium</taxon>
        <taxon>Bradyrhizobium barranii</taxon>
    </lineage>
</organism>
<dbReference type="AlphaFoldDB" id="A0A8T5VDG5"/>
<dbReference type="SUPFAM" id="SSF56801">
    <property type="entry name" value="Acetyl-CoA synthetase-like"/>
    <property type="match status" value="1"/>
</dbReference>
<sequence>MLELKQVWPEQYALRYREKGYWRGETMFGFLAQRTRETPDHIAVIGGGQRWTYAGLLERANENAARFLALGLRPGERVVVQLPNIPEFLSVVFALFRANQFVRFWLTSTPALPDTALAAAQTKGRERYEGFVEALGRRLARRRRLADEVSQDVAAVGGGQRSDPAGVGTPGDSSPA</sequence>
<dbReference type="Pfam" id="PF00501">
    <property type="entry name" value="AMP-binding"/>
    <property type="match status" value="1"/>
</dbReference>
<protein>
    <submittedName>
        <fullName evidence="2">AMP-binding protein</fullName>
    </submittedName>
</protein>
<proteinExistence type="predicted"/>
<accession>A0A8T5VDG5</accession>
<dbReference type="InterPro" id="IPR000873">
    <property type="entry name" value="AMP-dep_synth/lig_dom"/>
</dbReference>
<reference evidence="2" key="2">
    <citation type="submission" date="2022-04" db="EMBL/GenBank/DDBJ databases">
        <authorList>
            <person name="Bromfield E.S.P."/>
            <person name="Cloutier S."/>
        </authorList>
    </citation>
    <scope>NUCLEOTIDE SEQUENCE</scope>
    <source>
        <strain evidence="2">1S5</strain>
    </source>
</reference>
<dbReference type="RefSeq" id="WP_166093700.1">
    <property type="nucleotide sequence ID" value="NZ_CP096251.1"/>
</dbReference>
<name>A0A8T5VDG5_9BRAD</name>
<dbReference type="Proteomes" id="UP000551709">
    <property type="component" value="Chromosome"/>
</dbReference>
<dbReference type="EMBL" id="CP096255">
    <property type="protein sequence ID" value="UPT84638.1"/>
    <property type="molecule type" value="Genomic_DNA"/>
</dbReference>
<reference evidence="2" key="1">
    <citation type="journal article" date="2017" name="Syst. Appl. Microbiol.">
        <title>Soybeans inoculated with root zone soils of Canadian native legumes harbour diverse and novel Bradyrhizobium spp. that possess agricultural potential.</title>
        <authorList>
            <person name="Bromfield E.S.P."/>
            <person name="Cloutier S."/>
            <person name="Tambong J.T."/>
            <person name="Tran Thi T.V."/>
        </authorList>
    </citation>
    <scope>NUCLEOTIDE SEQUENCE</scope>
    <source>
        <strain evidence="2">1S5</strain>
    </source>
</reference>
<evidence type="ECO:0000313" key="2">
    <source>
        <dbReference type="EMBL" id="UPT84638.1"/>
    </source>
</evidence>
<dbReference type="Gene3D" id="3.40.50.980">
    <property type="match status" value="1"/>
</dbReference>
<evidence type="ECO:0000259" key="1">
    <source>
        <dbReference type="Pfam" id="PF00501"/>
    </source>
</evidence>
<evidence type="ECO:0000313" key="3">
    <source>
        <dbReference type="Proteomes" id="UP000551709"/>
    </source>
</evidence>